<organism evidence="1">
    <name type="scientific">marine sediment metagenome</name>
    <dbReference type="NCBI Taxonomy" id="412755"/>
    <lineage>
        <taxon>unclassified sequences</taxon>
        <taxon>metagenomes</taxon>
        <taxon>ecological metagenomes</taxon>
    </lineage>
</organism>
<name>X1AD67_9ZZZZ</name>
<reference evidence="1" key="1">
    <citation type="journal article" date="2014" name="Front. Microbiol.">
        <title>High frequency of phylogenetically diverse reductive dehalogenase-homologous genes in deep subseafloor sedimentary metagenomes.</title>
        <authorList>
            <person name="Kawai M."/>
            <person name="Futagami T."/>
            <person name="Toyoda A."/>
            <person name="Takaki Y."/>
            <person name="Nishi S."/>
            <person name="Hori S."/>
            <person name="Arai W."/>
            <person name="Tsubouchi T."/>
            <person name="Morono Y."/>
            <person name="Uchiyama I."/>
            <person name="Ito T."/>
            <person name="Fujiyama A."/>
            <person name="Inagaki F."/>
            <person name="Takami H."/>
        </authorList>
    </citation>
    <scope>NUCLEOTIDE SEQUENCE</scope>
    <source>
        <strain evidence="1">Expedition CK06-06</strain>
    </source>
</reference>
<dbReference type="AlphaFoldDB" id="X1AD67"/>
<dbReference type="GO" id="GO:0016757">
    <property type="term" value="F:glycosyltransferase activity"/>
    <property type="evidence" value="ECO:0007669"/>
    <property type="project" value="InterPro"/>
</dbReference>
<gene>
    <name evidence="1" type="ORF">S01H4_23772</name>
</gene>
<sequence length="101" mass="11733">MPLQQVATDALKLPFKEIRPQLKKFTGPTITKIKIPKKKYIIIAPHSTCQAKYWINSRWNEVITYLHKIGYGVISLAKEPNELDNVTWVENPPIRITLFNM</sequence>
<dbReference type="EMBL" id="BART01011074">
    <property type="protein sequence ID" value="GAG80430.1"/>
    <property type="molecule type" value="Genomic_DNA"/>
</dbReference>
<protein>
    <submittedName>
        <fullName evidence="1">Uncharacterized protein</fullName>
    </submittedName>
</protein>
<proteinExistence type="predicted"/>
<dbReference type="Gene3D" id="3.40.50.2000">
    <property type="entry name" value="Glycogen Phosphorylase B"/>
    <property type="match status" value="1"/>
</dbReference>
<dbReference type="Pfam" id="PF01075">
    <property type="entry name" value="Glyco_transf_9"/>
    <property type="match status" value="1"/>
</dbReference>
<evidence type="ECO:0000313" key="1">
    <source>
        <dbReference type="EMBL" id="GAG80430.1"/>
    </source>
</evidence>
<comment type="caution">
    <text evidence="1">The sequence shown here is derived from an EMBL/GenBank/DDBJ whole genome shotgun (WGS) entry which is preliminary data.</text>
</comment>
<dbReference type="InterPro" id="IPR002201">
    <property type="entry name" value="Glyco_trans_9"/>
</dbReference>
<accession>X1AD67</accession>